<keyword evidence="3" id="KW-0186">Copper</keyword>
<feature type="domain" description="Plastocyanin-like" evidence="4">
    <location>
        <begin position="181"/>
        <end position="352"/>
    </location>
</feature>
<name>A0ABT6UN20_9GAMM</name>
<dbReference type="NCBIfam" id="TIGR01480">
    <property type="entry name" value="copper_res_A"/>
    <property type="match status" value="1"/>
</dbReference>
<dbReference type="InterPro" id="IPR011707">
    <property type="entry name" value="Cu-oxidase-like_N"/>
</dbReference>
<comment type="caution">
    <text evidence="7">The sequence shown here is derived from an EMBL/GenBank/DDBJ whole genome shotgun (WGS) entry which is preliminary data.</text>
</comment>
<feature type="domain" description="Plastocyanin-like" evidence="5">
    <location>
        <begin position="478"/>
        <end position="593"/>
    </location>
</feature>
<protein>
    <submittedName>
        <fullName evidence="7">Copper resistance system multicopper oxidase</fullName>
    </submittedName>
</protein>
<dbReference type="RefSeq" id="WP_284726134.1">
    <property type="nucleotide sequence ID" value="NZ_JASCSA010000001.1"/>
</dbReference>
<dbReference type="InterPro" id="IPR034284">
    <property type="entry name" value="CuRO_1_CopA"/>
</dbReference>
<keyword evidence="8" id="KW-1185">Reference proteome</keyword>
<dbReference type="PANTHER" id="PTHR11709:SF394">
    <property type="entry name" value="FI03373P-RELATED"/>
    <property type="match status" value="1"/>
</dbReference>
<dbReference type="InterPro" id="IPR006311">
    <property type="entry name" value="TAT_signal"/>
</dbReference>
<keyword evidence="1" id="KW-0479">Metal-binding</keyword>
<evidence type="ECO:0000259" key="6">
    <source>
        <dbReference type="Pfam" id="PF07732"/>
    </source>
</evidence>
<dbReference type="InterPro" id="IPR011706">
    <property type="entry name" value="Cu-oxidase_C"/>
</dbReference>
<feature type="domain" description="Plastocyanin-like" evidence="6">
    <location>
        <begin position="64"/>
        <end position="170"/>
    </location>
</feature>
<dbReference type="EMBL" id="JASCSA010000001">
    <property type="protein sequence ID" value="MDI5882992.1"/>
    <property type="molecule type" value="Genomic_DNA"/>
</dbReference>
<gene>
    <name evidence="7" type="ORF">QLT01_01325</name>
</gene>
<dbReference type="Gene3D" id="2.60.40.420">
    <property type="entry name" value="Cupredoxins - blue copper proteins"/>
    <property type="match status" value="3"/>
</dbReference>
<dbReference type="CDD" id="cd13874">
    <property type="entry name" value="CuRO_2_CopA"/>
    <property type="match status" value="1"/>
</dbReference>
<dbReference type="Pfam" id="PF00394">
    <property type="entry name" value="Cu-oxidase"/>
    <property type="match status" value="1"/>
</dbReference>
<dbReference type="InterPro" id="IPR001117">
    <property type="entry name" value="Cu-oxidase_2nd"/>
</dbReference>
<evidence type="ECO:0000313" key="7">
    <source>
        <dbReference type="EMBL" id="MDI5882992.1"/>
    </source>
</evidence>
<dbReference type="CDD" id="cd13848">
    <property type="entry name" value="CuRO_1_CopA"/>
    <property type="match status" value="1"/>
</dbReference>
<dbReference type="InterPro" id="IPR034282">
    <property type="entry name" value="CuRO_2_CopA"/>
</dbReference>
<proteinExistence type="predicted"/>
<dbReference type="InterPro" id="IPR002355">
    <property type="entry name" value="Cu_oxidase_Cu_BS"/>
</dbReference>
<reference evidence="8" key="1">
    <citation type="submission" date="2023-07" db="EMBL/GenBank/DDBJ databases">
        <title>Genome-based characterization of strain KMM 296 and proposal for reclassification of Cobetia litoralis and Cobetia pacifica, and emended description of the species Cobetia amphilecti and Cobetia marina.</title>
        <authorList>
            <person name="Balabanova L."/>
            <person name="Nedashkovskaya O."/>
        </authorList>
    </citation>
    <scope>NUCLEOTIDE SEQUENCE [LARGE SCALE GENOMIC DNA]</scope>
    <source>
        <strain evidence="8">NRIC 0815</strain>
    </source>
</reference>
<dbReference type="Pfam" id="PF07732">
    <property type="entry name" value="Cu-oxidase_3"/>
    <property type="match status" value="1"/>
</dbReference>
<organism evidence="7 8">
    <name type="scientific">Cobetia amphilecti</name>
    <dbReference type="NCBI Taxonomy" id="1055104"/>
    <lineage>
        <taxon>Bacteria</taxon>
        <taxon>Pseudomonadati</taxon>
        <taxon>Pseudomonadota</taxon>
        <taxon>Gammaproteobacteria</taxon>
        <taxon>Oceanospirillales</taxon>
        <taxon>Halomonadaceae</taxon>
        <taxon>Cobetia</taxon>
    </lineage>
</organism>
<evidence type="ECO:0000256" key="1">
    <source>
        <dbReference type="ARBA" id="ARBA00022723"/>
    </source>
</evidence>
<sequence>MAPKPSEFSVSRRQLLKGGSALGLGAMVSGVAPAWANPWGRTSGYSQGVEHGPEISLVIRREDIDIAGQFARPISINGSSPGPMVRLKEGQDAVIKVTNLLDEPTSIHWHGIILPPEMDGVPGISFAGIAPGETFTYRFPVTQSGTYWYHSHSGLQEQEGHAGPLIIDSATPEAFTYDREHVLLLTDWTFEDPKSVFRNLKTMEGYYNYQERTVADFFADVRRGGWVDTIESRSMWAEMRMSSRDIADVTGSTYTYLLNGHSPEENWSALFKRGETVRLRVVNGSAMSYFDLRIPGLKMTVVAADGQPVQPVEVDEFRIAVAEAYDVLVTPEDDKAYTIFAEAMDRSGYARATLAPRPGMEAPVPERRQIADRGMEAMGAHAGMDHSQMAGMDHSQMAGMDHSQMAGMDHSQMAGMDHSKMTGLQADAAQGGMLMAGAAQQGARYDQAGIGLDQSLRRVLVYQDLKAYSPWPDRRGPMREMELHLTGNMERYMWSFDGKKFSEVNGPIHFHKDERLRLILINDTMMEHPIHLHGMWMELENGHGDLIPRKHTLNVKPGERVSALITADAEGSWAFHCHLLYHMDAGMFRVVKVS</sequence>
<dbReference type="Proteomes" id="UP001229025">
    <property type="component" value="Unassembled WGS sequence"/>
</dbReference>
<dbReference type="InterPro" id="IPR045087">
    <property type="entry name" value="Cu-oxidase_fam"/>
</dbReference>
<evidence type="ECO:0000259" key="4">
    <source>
        <dbReference type="Pfam" id="PF00394"/>
    </source>
</evidence>
<evidence type="ECO:0000256" key="2">
    <source>
        <dbReference type="ARBA" id="ARBA00023002"/>
    </source>
</evidence>
<dbReference type="InterPro" id="IPR006376">
    <property type="entry name" value="Cu-R_CopA"/>
</dbReference>
<keyword evidence="2" id="KW-0560">Oxidoreductase</keyword>
<evidence type="ECO:0000313" key="8">
    <source>
        <dbReference type="Proteomes" id="UP001229025"/>
    </source>
</evidence>
<dbReference type="CDD" id="cd13896">
    <property type="entry name" value="CuRO_3_CopA"/>
    <property type="match status" value="1"/>
</dbReference>
<accession>A0ABT6UN20</accession>
<dbReference type="PROSITE" id="PS00080">
    <property type="entry name" value="MULTICOPPER_OXIDASE2"/>
    <property type="match status" value="1"/>
</dbReference>
<dbReference type="InterPro" id="IPR008972">
    <property type="entry name" value="Cupredoxin"/>
</dbReference>
<dbReference type="SUPFAM" id="SSF49503">
    <property type="entry name" value="Cupredoxins"/>
    <property type="match status" value="3"/>
</dbReference>
<dbReference type="InterPro" id="IPR034279">
    <property type="entry name" value="CuRO_3_CopA"/>
</dbReference>
<dbReference type="PROSITE" id="PS51318">
    <property type="entry name" value="TAT"/>
    <property type="match status" value="1"/>
</dbReference>
<dbReference type="Pfam" id="PF07731">
    <property type="entry name" value="Cu-oxidase_2"/>
    <property type="match status" value="1"/>
</dbReference>
<evidence type="ECO:0000259" key="5">
    <source>
        <dbReference type="Pfam" id="PF07731"/>
    </source>
</evidence>
<dbReference type="PANTHER" id="PTHR11709">
    <property type="entry name" value="MULTI-COPPER OXIDASE"/>
    <property type="match status" value="1"/>
</dbReference>
<evidence type="ECO:0000256" key="3">
    <source>
        <dbReference type="ARBA" id="ARBA00023008"/>
    </source>
</evidence>